<dbReference type="Proteomes" id="UP000824890">
    <property type="component" value="Unassembled WGS sequence"/>
</dbReference>
<evidence type="ECO:0000313" key="2">
    <source>
        <dbReference type="EMBL" id="KAH0872344.1"/>
    </source>
</evidence>
<protein>
    <submittedName>
        <fullName evidence="2">Uncharacterized protein</fullName>
    </submittedName>
</protein>
<gene>
    <name evidence="2" type="ORF">HID58_069706</name>
</gene>
<comment type="caution">
    <text evidence="2">The sequence shown here is derived from an EMBL/GenBank/DDBJ whole genome shotgun (WGS) entry which is preliminary data.</text>
</comment>
<feature type="non-terminal residue" evidence="2">
    <location>
        <position position="1"/>
    </location>
</feature>
<dbReference type="EMBL" id="JAGKQM010000016">
    <property type="protein sequence ID" value="KAH0872344.1"/>
    <property type="molecule type" value="Genomic_DNA"/>
</dbReference>
<evidence type="ECO:0000256" key="1">
    <source>
        <dbReference type="SAM" id="MobiDB-lite"/>
    </source>
</evidence>
<keyword evidence="3" id="KW-1185">Reference proteome</keyword>
<feature type="compositionally biased region" description="Basic residues" evidence="1">
    <location>
        <begin position="50"/>
        <end position="72"/>
    </location>
</feature>
<feature type="region of interest" description="Disordered" evidence="1">
    <location>
        <begin position="23"/>
        <end position="72"/>
    </location>
</feature>
<organism evidence="2 3">
    <name type="scientific">Brassica napus</name>
    <name type="common">Rape</name>
    <dbReference type="NCBI Taxonomy" id="3708"/>
    <lineage>
        <taxon>Eukaryota</taxon>
        <taxon>Viridiplantae</taxon>
        <taxon>Streptophyta</taxon>
        <taxon>Embryophyta</taxon>
        <taxon>Tracheophyta</taxon>
        <taxon>Spermatophyta</taxon>
        <taxon>Magnoliopsida</taxon>
        <taxon>eudicotyledons</taxon>
        <taxon>Gunneridae</taxon>
        <taxon>Pentapetalae</taxon>
        <taxon>rosids</taxon>
        <taxon>malvids</taxon>
        <taxon>Brassicales</taxon>
        <taxon>Brassicaceae</taxon>
        <taxon>Brassiceae</taxon>
        <taxon>Brassica</taxon>
    </lineage>
</organism>
<proteinExistence type="predicted"/>
<sequence>VRDTCPTVEAPPNFVGRKVISGVSNRHIPPETYRKRTGNRNPESKTPPITRRKRIGDRMNRKTSAKIRKLEN</sequence>
<accession>A0ABQ7YWM7</accession>
<evidence type="ECO:0000313" key="3">
    <source>
        <dbReference type="Proteomes" id="UP000824890"/>
    </source>
</evidence>
<reference evidence="2 3" key="1">
    <citation type="submission" date="2021-05" db="EMBL/GenBank/DDBJ databases">
        <title>Genome Assembly of Synthetic Allotetraploid Brassica napus Reveals Homoeologous Exchanges between Subgenomes.</title>
        <authorList>
            <person name="Davis J.T."/>
        </authorList>
    </citation>
    <scope>NUCLEOTIDE SEQUENCE [LARGE SCALE GENOMIC DNA]</scope>
    <source>
        <strain evidence="3">cv. Da-Ae</strain>
        <tissue evidence="2">Seedling</tissue>
    </source>
</reference>
<name>A0ABQ7YWM7_BRANA</name>